<evidence type="ECO:0000313" key="3">
    <source>
        <dbReference type="EMBL" id="KAJ7393793.1"/>
    </source>
</evidence>
<dbReference type="InterPro" id="IPR050111">
    <property type="entry name" value="C-type_lectin/snaclec_domain"/>
</dbReference>
<keyword evidence="1" id="KW-1015">Disulfide bond</keyword>
<dbReference type="CDD" id="cd00037">
    <property type="entry name" value="CLECT"/>
    <property type="match status" value="1"/>
</dbReference>
<feature type="domain" description="C-type lectin" evidence="2">
    <location>
        <begin position="36"/>
        <end position="162"/>
    </location>
</feature>
<dbReference type="SMART" id="SM00034">
    <property type="entry name" value="CLECT"/>
    <property type="match status" value="1"/>
</dbReference>
<accession>A0A9X0DCK3</accession>
<dbReference type="OrthoDB" id="5964166at2759"/>
<dbReference type="Proteomes" id="UP001163046">
    <property type="component" value="Unassembled WGS sequence"/>
</dbReference>
<proteinExistence type="predicted"/>
<dbReference type="SUPFAM" id="SSF56436">
    <property type="entry name" value="C-type lectin-like"/>
    <property type="match status" value="1"/>
</dbReference>
<dbReference type="PANTHER" id="PTHR22803">
    <property type="entry name" value="MANNOSE, PHOSPHOLIPASE, LECTIN RECEPTOR RELATED"/>
    <property type="match status" value="1"/>
</dbReference>
<keyword evidence="4" id="KW-1185">Reference proteome</keyword>
<dbReference type="Gene3D" id="3.10.100.10">
    <property type="entry name" value="Mannose-Binding Protein A, subunit A"/>
    <property type="match status" value="1"/>
</dbReference>
<evidence type="ECO:0000259" key="2">
    <source>
        <dbReference type="PROSITE" id="PS50041"/>
    </source>
</evidence>
<evidence type="ECO:0000256" key="1">
    <source>
        <dbReference type="ARBA" id="ARBA00023157"/>
    </source>
</evidence>
<dbReference type="Gene3D" id="2.10.60.10">
    <property type="entry name" value="CD59"/>
    <property type="match status" value="2"/>
</dbReference>
<dbReference type="Pfam" id="PF00059">
    <property type="entry name" value="Lectin_C"/>
    <property type="match status" value="1"/>
</dbReference>
<dbReference type="CDD" id="cd00117">
    <property type="entry name" value="TFP"/>
    <property type="match status" value="2"/>
</dbReference>
<gene>
    <name evidence="3" type="primary">MRC1_5</name>
    <name evidence="3" type="ORF">OS493_003453</name>
</gene>
<protein>
    <submittedName>
        <fullName evidence="3">Chromatin-modulating protein mrc1</fullName>
    </submittedName>
</protein>
<dbReference type="PROSITE" id="PS50041">
    <property type="entry name" value="C_TYPE_LECTIN_2"/>
    <property type="match status" value="1"/>
</dbReference>
<dbReference type="EMBL" id="MU825397">
    <property type="protein sequence ID" value="KAJ7393793.1"/>
    <property type="molecule type" value="Genomic_DNA"/>
</dbReference>
<name>A0A9X0DCK3_9CNID</name>
<organism evidence="3 4">
    <name type="scientific">Desmophyllum pertusum</name>
    <dbReference type="NCBI Taxonomy" id="174260"/>
    <lineage>
        <taxon>Eukaryota</taxon>
        <taxon>Metazoa</taxon>
        <taxon>Cnidaria</taxon>
        <taxon>Anthozoa</taxon>
        <taxon>Hexacorallia</taxon>
        <taxon>Scleractinia</taxon>
        <taxon>Caryophylliina</taxon>
        <taxon>Caryophylliidae</taxon>
        <taxon>Desmophyllum</taxon>
    </lineage>
</organism>
<dbReference type="InterPro" id="IPR016186">
    <property type="entry name" value="C-type_lectin-like/link_sf"/>
</dbReference>
<dbReference type="SUPFAM" id="SSF57302">
    <property type="entry name" value="Snake toxin-like"/>
    <property type="match status" value="2"/>
</dbReference>
<dbReference type="InterPro" id="IPR045860">
    <property type="entry name" value="Snake_toxin-like_sf"/>
</dbReference>
<dbReference type="AlphaFoldDB" id="A0A9X0DCK3"/>
<sequence length="450" mass="51133">MSTFARQRHIVKDRQIPCRSLCVTSKFSCPAGWLLNGLSCYKASEDENTWLNAKQDCHVSGGYLLKIDDQSEQNFIEVFLRITGLVLLYDVHYVWIGLIEISEHDGTFRWEVDNSNVTFTNWEHGEPNDWTNTQACVTVGTRTTFGLWDDYPCGNMRRYICEKPANDFSCYQCSSNTSFADCTKKQRVVNCTSPRNYCFKQKRTTAGDKNAVYYKGCISADKCRQKEKHSLECCSYQLCNKCSSNISFADCARNQTRVNCTSPMTRCVKTAYSTKDDDKIVIYYKGCARTDECTETAEKPFVECCSDDMCNKESGLSCFKCSSTVSHEECQTHRQEVTCMSSMADRCYSASMQQTSQDGSSVTKRFQHGCTNIKYCRNTANSLTSALLPVEHVKCDAVAKIYAMKEKYQHKKCGLQYTDCLHIIWCRLFVVAVVFRSKFPGATGRHITSG</sequence>
<dbReference type="InterPro" id="IPR016187">
    <property type="entry name" value="CTDL_fold"/>
</dbReference>
<dbReference type="InterPro" id="IPR001304">
    <property type="entry name" value="C-type_lectin-like"/>
</dbReference>
<dbReference type="InterPro" id="IPR018378">
    <property type="entry name" value="C-type_lectin_CS"/>
</dbReference>
<comment type="caution">
    <text evidence="3">The sequence shown here is derived from an EMBL/GenBank/DDBJ whole genome shotgun (WGS) entry which is preliminary data.</text>
</comment>
<reference evidence="3" key="1">
    <citation type="submission" date="2023-01" db="EMBL/GenBank/DDBJ databases">
        <title>Genome assembly of the deep-sea coral Lophelia pertusa.</title>
        <authorList>
            <person name="Herrera S."/>
            <person name="Cordes E."/>
        </authorList>
    </citation>
    <scope>NUCLEOTIDE SEQUENCE</scope>
    <source>
        <strain evidence="3">USNM1676648</strain>
        <tissue evidence="3">Polyp</tissue>
    </source>
</reference>
<evidence type="ECO:0000313" key="4">
    <source>
        <dbReference type="Proteomes" id="UP001163046"/>
    </source>
</evidence>
<dbReference type="PROSITE" id="PS00615">
    <property type="entry name" value="C_TYPE_LECTIN_1"/>
    <property type="match status" value="1"/>
</dbReference>